<evidence type="ECO:0000259" key="3">
    <source>
        <dbReference type="Pfam" id="PF13962"/>
    </source>
</evidence>
<feature type="transmembrane region" description="Helical" evidence="2">
    <location>
        <begin position="569"/>
        <end position="591"/>
    </location>
</feature>
<evidence type="ECO:0000256" key="2">
    <source>
        <dbReference type="SAM" id="Phobius"/>
    </source>
</evidence>
<dbReference type="Pfam" id="PF13962">
    <property type="entry name" value="PGG"/>
    <property type="match status" value="1"/>
</dbReference>
<feature type="transmembrane region" description="Helical" evidence="2">
    <location>
        <begin position="688"/>
        <end position="718"/>
    </location>
</feature>
<sequence>GSTSTPSNLTSNIIMEHHSISSPPRFDGKNFTEWKERMRTFIQSVDFKLWLVIKNGPKVPTKLVDNEEVEKSEDEYDEEDMKNSELEAKARHILYCTLNADAPKIFSEGHKTAKQIWDELDREMTGANSPSPQLISHRPSVPLNYPDLYFLDETRESMDKFLKFCVPLHKCALRGNWREAKCILDEDHRLKHAAITREWSTLLHIAAGANQFVFVEKLLQELNDEHIVLQDSKGQTAFCLAVASGNMPIVRLLNHINPRLLMIRDRNENTPIQFALMQGKSNVAQFLYYNMMDIVEFDDQDKKSLFFTAIKAGNYHMAARMAEDWEEIAFARDENNETALHVLALNDKMNHGKFLRSLIIKKIQTCSLNFYLFIYGASLQITNFYIAGKKQSMFFQLVKFLWNRILGQQNFSGAIRIISEPSKLLFNAAKVGNFGFLSELISSHPSLIWEVDDKRQSIIHTAVSHRHSSIFNLIHEIGSAKDVILSYIVQENNTILHLAAKLAPPGRLGLVSGAPFQMCLELIWFEEVKKIMPPSFIMFKNSDGLTAQELFTMEHEGLRKEGEEWMKRTAEFCMLISTVIATAVFSAAVNIPGGIDEQTKKPNYLDKTSFLVFAISDAAAFVSSAIAILIFLSIIVSPYAEYDFYKSLPLKLICGLVTLFISIACMMVAFDSAFFITYNYGSKVVPNLIAVLACVPMLLFIALQFPLWSDIIYAAFYCRTMFKSSKRMIHLLD</sequence>
<dbReference type="Proteomes" id="UP000053555">
    <property type="component" value="Unassembled WGS sequence"/>
</dbReference>
<feature type="transmembrane region" description="Helical" evidence="2">
    <location>
        <begin position="368"/>
        <end position="387"/>
    </location>
</feature>
<feature type="domain" description="PGG" evidence="3">
    <location>
        <begin position="563"/>
        <end position="675"/>
    </location>
</feature>
<dbReference type="Gene3D" id="1.25.40.20">
    <property type="entry name" value="Ankyrin repeat-containing domain"/>
    <property type="match status" value="2"/>
</dbReference>
<organism evidence="4">
    <name type="scientific">Glycine soja</name>
    <name type="common">Wild soybean</name>
    <dbReference type="NCBI Taxonomy" id="3848"/>
    <lineage>
        <taxon>Eukaryota</taxon>
        <taxon>Viridiplantae</taxon>
        <taxon>Streptophyta</taxon>
        <taxon>Embryophyta</taxon>
        <taxon>Tracheophyta</taxon>
        <taxon>Spermatophyta</taxon>
        <taxon>Magnoliopsida</taxon>
        <taxon>eudicotyledons</taxon>
        <taxon>Gunneridae</taxon>
        <taxon>Pentapetalae</taxon>
        <taxon>rosids</taxon>
        <taxon>fabids</taxon>
        <taxon>Fabales</taxon>
        <taxon>Fabaceae</taxon>
        <taxon>Papilionoideae</taxon>
        <taxon>50 kb inversion clade</taxon>
        <taxon>NPAAA clade</taxon>
        <taxon>indigoferoid/millettioid clade</taxon>
        <taxon>Phaseoleae</taxon>
        <taxon>Glycine</taxon>
        <taxon>Glycine subgen. Soja</taxon>
    </lineage>
</organism>
<keyword evidence="2" id="KW-0472">Membrane</keyword>
<feature type="transmembrane region" description="Helical" evidence="2">
    <location>
        <begin position="611"/>
        <end position="640"/>
    </location>
</feature>
<proteinExistence type="predicted"/>
<dbReference type="InterPro" id="IPR026961">
    <property type="entry name" value="PGG_dom"/>
</dbReference>
<evidence type="ECO:0000313" key="4">
    <source>
        <dbReference type="EMBL" id="KHN24823.1"/>
    </source>
</evidence>
<dbReference type="InterPro" id="IPR002110">
    <property type="entry name" value="Ankyrin_rpt"/>
</dbReference>
<dbReference type="Pfam" id="PF12796">
    <property type="entry name" value="Ank_2"/>
    <property type="match status" value="1"/>
</dbReference>
<gene>
    <name evidence="4" type="ORF">glysoja_044101</name>
</gene>
<accession>A0A0B2QYF9</accession>
<dbReference type="GO" id="GO:0005886">
    <property type="term" value="C:plasma membrane"/>
    <property type="evidence" value="ECO:0007669"/>
    <property type="project" value="UniProtKB-SubCell"/>
</dbReference>
<dbReference type="InterPro" id="IPR036770">
    <property type="entry name" value="Ankyrin_rpt-contain_sf"/>
</dbReference>
<dbReference type="SUPFAM" id="SSF48403">
    <property type="entry name" value="Ankyrin repeat"/>
    <property type="match status" value="2"/>
</dbReference>
<dbReference type="SMART" id="SM00248">
    <property type="entry name" value="ANK"/>
    <property type="match status" value="6"/>
</dbReference>
<evidence type="ECO:0000256" key="1">
    <source>
        <dbReference type="ARBA" id="ARBA00004413"/>
    </source>
</evidence>
<dbReference type="PANTHER" id="PTHR24177:SF437">
    <property type="entry name" value="ANKYRIN REPEAT PROTEIN"/>
    <property type="match status" value="1"/>
</dbReference>
<feature type="non-terminal residue" evidence="4">
    <location>
        <position position="1"/>
    </location>
</feature>
<comment type="subcellular location">
    <subcellularLocation>
        <location evidence="1">Cell membrane</location>
        <topology evidence="1">Peripheral membrane protein</topology>
        <orientation evidence="1">Cytoplasmic side</orientation>
    </subcellularLocation>
</comment>
<dbReference type="PANTHER" id="PTHR24177">
    <property type="entry name" value="CASKIN"/>
    <property type="match status" value="1"/>
</dbReference>
<protein>
    <submittedName>
        <fullName evidence="4">Ankyrin repeat and sterile alpha motif domain-containing protein 1B</fullName>
    </submittedName>
</protein>
<keyword evidence="2" id="KW-0812">Transmembrane</keyword>
<reference evidence="4" key="1">
    <citation type="submission" date="2014-07" db="EMBL/GenBank/DDBJ databases">
        <title>Identification of a novel salt tolerance gene in wild soybean by whole-genome sequencing.</title>
        <authorList>
            <person name="Lam H.-M."/>
            <person name="Qi X."/>
            <person name="Li M.-W."/>
            <person name="Liu X."/>
            <person name="Xie M."/>
            <person name="Ni M."/>
            <person name="Xu X."/>
        </authorList>
    </citation>
    <scope>NUCLEOTIDE SEQUENCE [LARGE SCALE GENOMIC DNA]</scope>
    <source>
        <tissue evidence="4">Root</tissue>
    </source>
</reference>
<dbReference type="EMBL" id="KN654966">
    <property type="protein sequence ID" value="KHN24823.1"/>
    <property type="molecule type" value="Genomic_DNA"/>
</dbReference>
<keyword evidence="2" id="KW-1133">Transmembrane helix</keyword>
<name>A0A0B2QYF9_GLYSO</name>
<feature type="transmembrane region" description="Helical" evidence="2">
    <location>
        <begin position="652"/>
        <end position="676"/>
    </location>
</feature>
<dbReference type="AlphaFoldDB" id="A0A0B2QYF9"/>